<dbReference type="Pfam" id="PF03922">
    <property type="entry name" value="OmpW"/>
    <property type="match status" value="1"/>
</dbReference>
<evidence type="ECO:0000313" key="4">
    <source>
        <dbReference type="Proteomes" id="UP001057498"/>
    </source>
</evidence>
<dbReference type="PANTHER" id="PTHR36920">
    <property type="match status" value="1"/>
</dbReference>
<dbReference type="EMBL" id="AP025730">
    <property type="protein sequence ID" value="BDI03714.1"/>
    <property type="molecule type" value="Genomic_DNA"/>
</dbReference>
<dbReference type="Proteomes" id="UP001057498">
    <property type="component" value="Chromosome"/>
</dbReference>
<dbReference type="InterPro" id="IPR005618">
    <property type="entry name" value="OMPW"/>
</dbReference>
<protein>
    <submittedName>
        <fullName evidence="3">Outer membrane protein W</fullName>
    </submittedName>
</protein>
<evidence type="ECO:0000313" key="3">
    <source>
        <dbReference type="EMBL" id="BDI03714.1"/>
    </source>
</evidence>
<proteinExistence type="predicted"/>
<sequence>MPRLLLLAGLALAGTAQAQSAGSLTLRAGATQIRPQVDSGDLSAPSLPSTQVDVRSATSLSGGITYAVTDQLSLDLPVALPFKHDIVGAGAIAGVGKIGEVKALPITLLAQWRFFDAQSALRPYLGAGLTYAKFFKERGNATLTAITGGSPSTPTTLKVDSRFGASFQLGAGYAFDSRWSLDAHVVKTLLKTTTQLSTGQSIDLKLDPLSLGLGVGYRF</sequence>
<evidence type="ECO:0000256" key="1">
    <source>
        <dbReference type="ARBA" id="ARBA00004442"/>
    </source>
</evidence>
<comment type="subcellular location">
    <subcellularLocation>
        <location evidence="1">Cell outer membrane</location>
    </subcellularLocation>
</comment>
<dbReference type="InterPro" id="IPR011250">
    <property type="entry name" value="OMP/PagP_B-barrel"/>
</dbReference>
<feature type="chain" id="PRO_5046450818" evidence="2">
    <location>
        <begin position="19"/>
        <end position="219"/>
    </location>
</feature>
<reference evidence="3" key="1">
    <citation type="submission" date="2022-04" db="EMBL/GenBank/DDBJ databases">
        <title>Whole genome sequence of Sphaerotilus sp. FB-5.</title>
        <authorList>
            <person name="Takeda M."/>
            <person name="Narihara S."/>
            <person name="Akimoto M."/>
            <person name="Akimoto R."/>
            <person name="Nishiyashiki S."/>
            <person name="Murakami T."/>
        </authorList>
    </citation>
    <scope>NUCLEOTIDE SEQUENCE</scope>
    <source>
        <strain evidence="3">FB-5</strain>
    </source>
</reference>
<keyword evidence="4" id="KW-1185">Reference proteome</keyword>
<feature type="signal peptide" evidence="2">
    <location>
        <begin position="1"/>
        <end position="18"/>
    </location>
</feature>
<dbReference type="PANTHER" id="PTHR36920:SF1">
    <property type="entry name" value="OUTER MEMBRANE PROTEIN W"/>
    <property type="match status" value="1"/>
</dbReference>
<accession>A0ABM7YHL2</accession>
<dbReference type="Gene3D" id="2.40.160.20">
    <property type="match status" value="1"/>
</dbReference>
<organism evidence="3 4">
    <name type="scientific">Sphaerotilus microaerophilus</name>
    <dbReference type="NCBI Taxonomy" id="2914710"/>
    <lineage>
        <taxon>Bacteria</taxon>
        <taxon>Pseudomonadati</taxon>
        <taxon>Pseudomonadota</taxon>
        <taxon>Betaproteobacteria</taxon>
        <taxon>Burkholderiales</taxon>
        <taxon>Sphaerotilaceae</taxon>
        <taxon>Sphaerotilus</taxon>
    </lineage>
</organism>
<dbReference type="SUPFAM" id="SSF56925">
    <property type="entry name" value="OMPA-like"/>
    <property type="match status" value="1"/>
</dbReference>
<name>A0ABM7YHL2_9BURK</name>
<gene>
    <name evidence="3" type="ORF">CATMQ487_06840</name>
</gene>
<evidence type="ECO:0000256" key="2">
    <source>
        <dbReference type="SAM" id="SignalP"/>
    </source>
</evidence>
<keyword evidence="2" id="KW-0732">Signal</keyword>